<dbReference type="InterPro" id="IPR003877">
    <property type="entry name" value="SPRY_dom"/>
</dbReference>
<feature type="compositionally biased region" description="Polar residues" evidence="2">
    <location>
        <begin position="94"/>
        <end position="107"/>
    </location>
</feature>
<name>A0A7S1KLC2_9EUKA</name>
<dbReference type="InterPro" id="IPR043136">
    <property type="entry name" value="B30.2/SPRY_sf"/>
</dbReference>
<feature type="compositionally biased region" description="Polar residues" evidence="2">
    <location>
        <begin position="22"/>
        <end position="36"/>
    </location>
</feature>
<dbReference type="Pfam" id="PF00622">
    <property type="entry name" value="SPRY"/>
    <property type="match status" value="1"/>
</dbReference>
<feature type="region of interest" description="Disordered" evidence="2">
    <location>
        <begin position="1"/>
        <end position="58"/>
    </location>
</feature>
<feature type="compositionally biased region" description="Basic residues" evidence="2">
    <location>
        <begin position="508"/>
        <end position="517"/>
    </location>
</feature>
<feature type="region of interest" description="Disordered" evidence="2">
    <location>
        <begin position="795"/>
        <end position="825"/>
    </location>
</feature>
<dbReference type="InterPro" id="IPR013320">
    <property type="entry name" value="ConA-like_dom_sf"/>
</dbReference>
<evidence type="ECO:0000256" key="1">
    <source>
        <dbReference type="SAM" id="Coils"/>
    </source>
</evidence>
<feature type="compositionally biased region" description="Polar residues" evidence="2">
    <location>
        <begin position="204"/>
        <end position="225"/>
    </location>
</feature>
<feature type="region of interest" description="Disordered" evidence="2">
    <location>
        <begin position="875"/>
        <end position="916"/>
    </location>
</feature>
<dbReference type="InterPro" id="IPR001870">
    <property type="entry name" value="B30.2/SPRY"/>
</dbReference>
<feature type="compositionally biased region" description="Basic and acidic residues" evidence="2">
    <location>
        <begin position="895"/>
        <end position="905"/>
    </location>
</feature>
<dbReference type="CDD" id="cd11709">
    <property type="entry name" value="SPRY"/>
    <property type="match status" value="1"/>
</dbReference>
<dbReference type="EMBL" id="HBGD01000795">
    <property type="protein sequence ID" value="CAD9077420.1"/>
    <property type="molecule type" value="Transcribed_RNA"/>
</dbReference>
<dbReference type="AlphaFoldDB" id="A0A7S1KLC2"/>
<feature type="region of interest" description="Disordered" evidence="2">
    <location>
        <begin position="88"/>
        <end position="192"/>
    </location>
</feature>
<sequence>MPQKSTISEQDWDAHEEHLQQLIATSSETNSLSSPASPRTQNSQQRSNSSSIRNSHDSLKKKFLVTRLHSPAKASSENVNFWNDGVKVKDACPNEQSPPEISATTVSRGMHQAKSPDANGSSAKKGMHRVSENENRRRAAVSTGTTSSSLSKRHTTGLSEHQRAPMSPVSTRRNALHSGTTTQFLETSQTSPNAVRSINSFEEVAQQQHALQPPSHQGISHQSPMPGSHFFPSAQAPAPVGGANSTQSSHHHWPPHLHSPSFHSPIYSPYSYLHPYAFPHYPPYGFPPQHPQAQLETTKKQSSSEVDEPHSPLSTASTQLKAQRNAQSSQQPQDPREKPLFVTLTPSKAVLKFQPRIDNTFKLSIHCSKGIYVHHSVVPKGTNPQKWNSLIKKIFFENEVDPTLASSLPPSSCGFSWDEDKVSLSIWLRDDVLNEKYEWKLKLRPTMKSSTSTRNFVQEHEEDLLSEMSSEDSLGGAPHAVDKLMHSIFRVNNDVKKWQEKKSAKSTQLHHRLKNQRRGAEASDTISEDASSVQNFASMDVEVKKEFLMMHDTITELDRDLAQLKFDMHRQFTVFSSAFRENVDELRETVADMRSTALGLFQKCNELRDDMSMTSQSLQDHVTTTTMRLQQDIKQHREFINELLSENQNLRKRMKQLTITTDTRFKDLNERLSSKADISVSEKHLSDTREEMHIQLRKLSEKVDSMESTFVSEQEQRQRDISREVTNVQELRKDVEDRMVHLQNDIQNNLTLKNRKNETHLVNEIMKQNKQLKENVAVLTKRLETKDADYSSLQKQMHQMESKMDSINSKLEEEQPRSTNQLEQQLRTQTDMIRELKAQLDVIQGDIVPLQSDNLNIKKKIFDLGVNVQQVSERQLQEHQVASGKNDPSRIVPESTEKSQEKPKDPAPPSDSEQPSAELLHFHWSGEKKQLAIDLDRLLDGAPVVRCIPRSSVRHPMSILGNFDLEENQCYEWRLRVKEWDDKYRLWVGICDPRFSFSNYIGFFERSWSFELKEGKIFNGPTEKNYSKKHIGVGTVVSVIVDLRQSPGKIGFAIDGEWQGIAFNNVTLPVLPALSFEGDATIAS</sequence>
<feature type="compositionally biased region" description="Basic and acidic residues" evidence="2">
    <location>
        <begin position="798"/>
        <end position="816"/>
    </location>
</feature>
<proteinExistence type="predicted"/>
<organism evidence="4">
    <name type="scientific">Percolomonas cosmopolitus</name>
    <dbReference type="NCBI Taxonomy" id="63605"/>
    <lineage>
        <taxon>Eukaryota</taxon>
        <taxon>Discoba</taxon>
        <taxon>Heterolobosea</taxon>
        <taxon>Tetramitia</taxon>
        <taxon>Eutetramitia</taxon>
        <taxon>Percolomonadidae</taxon>
        <taxon>Percolomonas</taxon>
    </lineage>
</organism>
<protein>
    <recommendedName>
        <fullName evidence="3">B30.2/SPRY domain-containing protein</fullName>
    </recommendedName>
</protein>
<accession>A0A7S1KLC2</accession>
<feature type="compositionally biased region" description="Polar residues" evidence="2">
    <location>
        <begin position="291"/>
        <end position="304"/>
    </location>
</feature>
<feature type="domain" description="B30.2/SPRY" evidence="3">
    <location>
        <begin position="899"/>
        <end position="1084"/>
    </location>
</feature>
<reference evidence="4" key="1">
    <citation type="submission" date="2021-01" db="EMBL/GenBank/DDBJ databases">
        <authorList>
            <person name="Corre E."/>
            <person name="Pelletier E."/>
            <person name="Niang G."/>
            <person name="Scheremetjew M."/>
            <person name="Finn R."/>
            <person name="Kale V."/>
            <person name="Holt S."/>
            <person name="Cochrane G."/>
            <person name="Meng A."/>
            <person name="Brown T."/>
            <person name="Cohen L."/>
        </authorList>
    </citation>
    <scope>NUCLEOTIDE SEQUENCE</scope>
    <source>
        <strain evidence="4">WS</strain>
    </source>
</reference>
<feature type="compositionally biased region" description="Polar residues" evidence="2">
    <location>
        <begin position="168"/>
        <end position="192"/>
    </location>
</feature>
<dbReference type="Gene3D" id="2.60.120.920">
    <property type="match status" value="1"/>
</dbReference>
<feature type="region of interest" description="Disordered" evidence="2">
    <location>
        <begin position="204"/>
        <end position="256"/>
    </location>
</feature>
<feature type="region of interest" description="Disordered" evidence="2">
    <location>
        <begin position="284"/>
        <end position="338"/>
    </location>
</feature>
<gene>
    <name evidence="4" type="ORF">PCOS0759_LOCUS652</name>
</gene>
<feature type="compositionally biased region" description="Polar residues" evidence="2">
    <location>
        <begin position="312"/>
        <end position="333"/>
    </location>
</feature>
<feature type="region of interest" description="Disordered" evidence="2">
    <location>
        <begin position="501"/>
        <end position="529"/>
    </location>
</feature>
<evidence type="ECO:0000313" key="4">
    <source>
        <dbReference type="EMBL" id="CAD9077420.1"/>
    </source>
</evidence>
<feature type="compositionally biased region" description="Low complexity" evidence="2">
    <location>
        <begin position="37"/>
        <end position="53"/>
    </location>
</feature>
<dbReference type="PROSITE" id="PS50188">
    <property type="entry name" value="B302_SPRY"/>
    <property type="match status" value="1"/>
</dbReference>
<keyword evidence="1" id="KW-0175">Coiled coil</keyword>
<evidence type="ECO:0000259" key="3">
    <source>
        <dbReference type="PROSITE" id="PS50188"/>
    </source>
</evidence>
<feature type="coiled-coil region" evidence="1">
    <location>
        <begin position="633"/>
        <end position="660"/>
    </location>
</feature>
<dbReference type="SUPFAM" id="SSF49899">
    <property type="entry name" value="Concanavalin A-like lectins/glucanases"/>
    <property type="match status" value="1"/>
</dbReference>
<evidence type="ECO:0000256" key="2">
    <source>
        <dbReference type="SAM" id="MobiDB-lite"/>
    </source>
</evidence>